<organism evidence="2 3">
    <name type="scientific">Citrobacter arsenatis</name>
    <dbReference type="NCBI Taxonomy" id="2546350"/>
    <lineage>
        <taxon>Bacteria</taxon>
        <taxon>Pseudomonadati</taxon>
        <taxon>Pseudomonadota</taxon>
        <taxon>Gammaproteobacteria</taxon>
        <taxon>Enterobacterales</taxon>
        <taxon>Enterobacteriaceae</taxon>
        <taxon>Citrobacter</taxon>
    </lineage>
</organism>
<evidence type="ECO:0008006" key="4">
    <source>
        <dbReference type="Google" id="ProtNLM"/>
    </source>
</evidence>
<evidence type="ECO:0000313" key="3">
    <source>
        <dbReference type="Proteomes" id="UP000293850"/>
    </source>
</evidence>
<dbReference type="AlphaFoldDB" id="A0A4V1AA26"/>
<proteinExistence type="predicted"/>
<keyword evidence="1" id="KW-0732">Signal</keyword>
<dbReference type="RefSeq" id="WP_133086175.1">
    <property type="nucleotide sequence ID" value="NZ_CP037864.1"/>
</dbReference>
<name>A0A4V1AA26_9ENTR</name>
<dbReference type="KEGG" id="cars:E1B03_10710"/>
<gene>
    <name evidence="2" type="ORF">E1B03_10710</name>
</gene>
<sequence>MTILTKTTLTTLLLLPLCTMAGEKVTLRCPDRGWAEVTFHLFQHVSVLWENNSFYISDARRSQSHKFYTFTNRDILSVKNEFQFIYADSGRAVSCSILSRVPTQDLRLETLR</sequence>
<dbReference type="Proteomes" id="UP000293850">
    <property type="component" value="Chromosome"/>
</dbReference>
<evidence type="ECO:0000313" key="2">
    <source>
        <dbReference type="EMBL" id="QBM22880.1"/>
    </source>
</evidence>
<keyword evidence="3" id="KW-1185">Reference proteome</keyword>
<protein>
    <recommendedName>
        <fullName evidence="4">Ig-like domain-containing protein</fullName>
    </recommendedName>
</protein>
<dbReference type="EMBL" id="CP037864">
    <property type="protein sequence ID" value="QBM22880.1"/>
    <property type="molecule type" value="Genomic_DNA"/>
</dbReference>
<accession>A0A4V1AA26</accession>
<feature type="chain" id="PRO_5020461768" description="Ig-like domain-containing protein" evidence="1">
    <location>
        <begin position="22"/>
        <end position="112"/>
    </location>
</feature>
<evidence type="ECO:0000256" key="1">
    <source>
        <dbReference type="SAM" id="SignalP"/>
    </source>
</evidence>
<reference evidence="2 3" key="1">
    <citation type="submission" date="2019-03" db="EMBL/GenBank/DDBJ databases">
        <title>Complete genome sequence of an arsenate-respiring bacteria, Citrobacter sp. LY-1.</title>
        <authorList>
            <person name="Wang H."/>
            <person name="Liu Y."/>
            <person name="Li Q."/>
            <person name="Huang J."/>
        </authorList>
    </citation>
    <scope>NUCLEOTIDE SEQUENCE [LARGE SCALE GENOMIC DNA]</scope>
    <source>
        <strain evidence="2 3">LY-1</strain>
    </source>
</reference>
<feature type="signal peptide" evidence="1">
    <location>
        <begin position="1"/>
        <end position="21"/>
    </location>
</feature>